<evidence type="ECO:0000256" key="1">
    <source>
        <dbReference type="SAM" id="MobiDB-lite"/>
    </source>
</evidence>
<evidence type="ECO:0000313" key="3">
    <source>
        <dbReference type="Proteomes" id="UP001214043"/>
    </source>
</evidence>
<dbReference type="Pfam" id="PF05119">
    <property type="entry name" value="Terminase_4"/>
    <property type="match status" value="1"/>
</dbReference>
<feature type="compositionally biased region" description="Basic and acidic residues" evidence="1">
    <location>
        <begin position="164"/>
        <end position="173"/>
    </location>
</feature>
<dbReference type="KEGG" id="hfl:PUV54_00145"/>
<name>A0AAF0CFZ0_9PROT</name>
<protein>
    <submittedName>
        <fullName evidence="2">Phage terminase small subunit P27 family</fullName>
    </submittedName>
</protein>
<evidence type="ECO:0000313" key="2">
    <source>
        <dbReference type="EMBL" id="WDI31603.1"/>
    </source>
</evidence>
<feature type="region of interest" description="Disordered" evidence="1">
    <location>
        <begin position="1"/>
        <end position="27"/>
    </location>
</feature>
<dbReference type="NCBIfam" id="TIGR01558">
    <property type="entry name" value="sm_term_P27"/>
    <property type="match status" value="1"/>
</dbReference>
<dbReference type="InterPro" id="IPR006448">
    <property type="entry name" value="Phage_term_ssu_P27"/>
</dbReference>
<proteinExistence type="predicted"/>
<accession>A0AAF0CFZ0</accession>
<dbReference type="Proteomes" id="UP001214043">
    <property type="component" value="Chromosome"/>
</dbReference>
<dbReference type="AlphaFoldDB" id="A0AAF0CFZ0"/>
<organism evidence="2 3">
    <name type="scientific">Hyphococcus flavus</name>
    <dbReference type="NCBI Taxonomy" id="1866326"/>
    <lineage>
        <taxon>Bacteria</taxon>
        <taxon>Pseudomonadati</taxon>
        <taxon>Pseudomonadota</taxon>
        <taxon>Alphaproteobacteria</taxon>
        <taxon>Parvularculales</taxon>
        <taxon>Parvularculaceae</taxon>
        <taxon>Hyphococcus</taxon>
    </lineage>
</organism>
<dbReference type="RefSeq" id="WP_274493490.1">
    <property type="nucleotide sequence ID" value="NZ_CP118166.1"/>
</dbReference>
<feature type="region of interest" description="Disordered" evidence="1">
    <location>
        <begin position="151"/>
        <end position="182"/>
    </location>
</feature>
<dbReference type="EMBL" id="CP118166">
    <property type="protein sequence ID" value="WDI31603.1"/>
    <property type="molecule type" value="Genomic_DNA"/>
</dbReference>
<gene>
    <name evidence="2" type="ORF">PUV54_00145</name>
</gene>
<keyword evidence="3" id="KW-1185">Reference proteome</keyword>
<sequence>MAKRGPTPQPAAIKEAKGTSRRPIGKDPIAAVADQKAKVTKPSWMAKKKGGEIWDRLAPKLIRLKLLSDADVDTFARYCRNYQRWLDVNKFLDDNGTHYETETGYDRIRSAMMISLRLEPVLERTEDRFGLNPAERQRIFAARAAQGVPGDLFGAAGDGAKPPTQDKKPEAGERSPTVGFLN</sequence>
<reference evidence="2" key="1">
    <citation type="submission" date="2023-02" db="EMBL/GenBank/DDBJ databases">
        <title>Genome sequence of Hyphococcus flavus.</title>
        <authorList>
            <person name="Rong J.-C."/>
            <person name="Zhao Q."/>
            <person name="Yi M."/>
            <person name="Wu J.-Y."/>
        </authorList>
    </citation>
    <scope>NUCLEOTIDE SEQUENCE</scope>
    <source>
        <strain evidence="2">MCCC 1K03223</strain>
    </source>
</reference>